<gene>
    <name evidence="4" type="ORF">GRAN_2974</name>
</gene>
<feature type="DNA-binding region" description="H-T-H motif" evidence="2">
    <location>
        <begin position="45"/>
        <end position="64"/>
    </location>
</feature>
<evidence type="ECO:0000259" key="3">
    <source>
        <dbReference type="PROSITE" id="PS50977"/>
    </source>
</evidence>
<organism evidence="4 5">
    <name type="scientific">Granulicella sibirica</name>
    <dbReference type="NCBI Taxonomy" id="2479048"/>
    <lineage>
        <taxon>Bacteria</taxon>
        <taxon>Pseudomonadati</taxon>
        <taxon>Acidobacteriota</taxon>
        <taxon>Terriglobia</taxon>
        <taxon>Terriglobales</taxon>
        <taxon>Acidobacteriaceae</taxon>
        <taxon>Granulicella</taxon>
    </lineage>
</organism>
<reference evidence="4 5" key="1">
    <citation type="submission" date="2018-11" db="EMBL/GenBank/DDBJ databases">
        <authorList>
            <person name="Mardanov A.V."/>
            <person name="Ravin N.V."/>
            <person name="Dedysh S.N."/>
        </authorList>
    </citation>
    <scope>NUCLEOTIDE SEQUENCE [LARGE SCALE GENOMIC DNA]</scope>
    <source>
        <strain evidence="4 5">AF10</strain>
    </source>
</reference>
<evidence type="ECO:0000313" key="4">
    <source>
        <dbReference type="EMBL" id="RXH56117.1"/>
    </source>
</evidence>
<dbReference type="PROSITE" id="PS50977">
    <property type="entry name" value="HTH_TETR_2"/>
    <property type="match status" value="1"/>
</dbReference>
<dbReference type="RefSeq" id="WP_128913640.1">
    <property type="nucleotide sequence ID" value="NZ_RDSM01000002.1"/>
</dbReference>
<reference evidence="5" key="2">
    <citation type="submission" date="2019-02" db="EMBL/GenBank/DDBJ databases">
        <title>Granulicella sibirica sp. nov., a psychrotolerant acidobacterium isolated from an organic soil layer in forested tundra, West Siberia.</title>
        <authorList>
            <person name="Oshkin I.Y."/>
            <person name="Kulichevskaya I.S."/>
            <person name="Rijpstra W.I.C."/>
            <person name="Sinninghe Damste J.S."/>
            <person name="Rakitin A.L."/>
            <person name="Ravin N.V."/>
            <person name="Dedysh S.N."/>
        </authorList>
    </citation>
    <scope>NUCLEOTIDE SEQUENCE [LARGE SCALE GENOMIC DNA]</scope>
    <source>
        <strain evidence="5">AF10</strain>
    </source>
</reference>
<dbReference type="Gene3D" id="1.10.357.10">
    <property type="entry name" value="Tetracycline Repressor, domain 2"/>
    <property type="match status" value="1"/>
</dbReference>
<evidence type="ECO:0000256" key="1">
    <source>
        <dbReference type="ARBA" id="ARBA00023125"/>
    </source>
</evidence>
<proteinExistence type="predicted"/>
<dbReference type="GO" id="GO:0003677">
    <property type="term" value="F:DNA binding"/>
    <property type="evidence" value="ECO:0007669"/>
    <property type="project" value="UniProtKB-UniRule"/>
</dbReference>
<dbReference type="PANTHER" id="PTHR43479:SF7">
    <property type="entry name" value="TETR-FAMILY TRANSCRIPTIONAL REGULATOR"/>
    <property type="match status" value="1"/>
</dbReference>
<dbReference type="AlphaFoldDB" id="A0A4Q0SZ40"/>
<dbReference type="InterPro" id="IPR050624">
    <property type="entry name" value="HTH-type_Tx_Regulator"/>
</dbReference>
<dbReference type="Proteomes" id="UP000289437">
    <property type="component" value="Unassembled WGS sequence"/>
</dbReference>
<feature type="domain" description="HTH tetR-type" evidence="3">
    <location>
        <begin position="22"/>
        <end position="82"/>
    </location>
</feature>
<keyword evidence="5" id="KW-1185">Reference proteome</keyword>
<dbReference type="InterPro" id="IPR009057">
    <property type="entry name" value="Homeodomain-like_sf"/>
</dbReference>
<evidence type="ECO:0000313" key="5">
    <source>
        <dbReference type="Proteomes" id="UP000289437"/>
    </source>
</evidence>
<dbReference type="InterPro" id="IPR001647">
    <property type="entry name" value="HTH_TetR"/>
</dbReference>
<dbReference type="EMBL" id="RDSM01000002">
    <property type="protein sequence ID" value="RXH56117.1"/>
    <property type="molecule type" value="Genomic_DNA"/>
</dbReference>
<accession>A0A4Q0SZ40</accession>
<dbReference type="OrthoDB" id="9810250at2"/>
<protein>
    <submittedName>
        <fullName evidence="4">Transcriptional regulator, TetR family</fullName>
    </submittedName>
</protein>
<evidence type="ECO:0000256" key="2">
    <source>
        <dbReference type="PROSITE-ProRule" id="PRU00335"/>
    </source>
</evidence>
<dbReference type="PANTHER" id="PTHR43479">
    <property type="entry name" value="ACREF/ENVCD OPERON REPRESSOR-RELATED"/>
    <property type="match status" value="1"/>
</dbReference>
<comment type="caution">
    <text evidence="4">The sequence shown here is derived from an EMBL/GenBank/DDBJ whole genome shotgun (WGS) entry which is preliminary data.</text>
</comment>
<keyword evidence="1 2" id="KW-0238">DNA-binding</keyword>
<dbReference type="SUPFAM" id="SSF46689">
    <property type="entry name" value="Homeodomain-like"/>
    <property type="match status" value="1"/>
</dbReference>
<dbReference type="Pfam" id="PF00440">
    <property type="entry name" value="TetR_N"/>
    <property type="match status" value="1"/>
</dbReference>
<name>A0A4Q0SZ40_9BACT</name>
<sequence>MEQVEAQVEAVDTREPIDPRVRRTRQMLQNALDQLLSEKDFDKISVQDIADKATLHRATFYDHYPDKFALLECLVGGRFRGLLAKRNISFSGCDGALQAIALGVCDFITSIPGADCGSQRQLEGHMESAVIAVVRRILLEGMAKHPPVSMRPELIASAASWAIYGVAKEWMHTPKRPPAEEIVTKIEKLVSPILSAGR</sequence>